<dbReference type="InterPro" id="IPR047867">
    <property type="entry name" value="Ribosomal_uL22_bac/org-type"/>
</dbReference>
<dbReference type="PANTHER" id="PTHR13501:SF8">
    <property type="entry name" value="LARGE RIBOSOMAL SUBUNIT PROTEIN UL22M"/>
    <property type="match status" value="1"/>
</dbReference>
<accession>A0A383ECK0</accession>
<evidence type="ECO:0000256" key="2">
    <source>
        <dbReference type="ARBA" id="ARBA00022730"/>
    </source>
</evidence>
<evidence type="ECO:0000313" key="6">
    <source>
        <dbReference type="EMBL" id="SVE54441.1"/>
    </source>
</evidence>
<reference evidence="6" key="1">
    <citation type="submission" date="2018-05" db="EMBL/GenBank/DDBJ databases">
        <authorList>
            <person name="Lanie J.A."/>
            <person name="Ng W.-L."/>
            <person name="Kazmierczak K.M."/>
            <person name="Andrzejewski T.M."/>
            <person name="Davidsen T.M."/>
            <person name="Wayne K.J."/>
            <person name="Tettelin H."/>
            <person name="Glass J.I."/>
            <person name="Rusch D."/>
            <person name="Podicherti R."/>
            <person name="Tsui H.-C.T."/>
            <person name="Winkler M.E."/>
        </authorList>
    </citation>
    <scope>NUCLEOTIDE SEQUENCE</scope>
</reference>
<dbReference type="PANTHER" id="PTHR13501">
    <property type="entry name" value="CHLOROPLAST 50S RIBOSOMAL PROTEIN L22-RELATED"/>
    <property type="match status" value="1"/>
</dbReference>
<evidence type="ECO:0008006" key="7">
    <source>
        <dbReference type="Google" id="ProtNLM"/>
    </source>
</evidence>
<evidence type="ECO:0000256" key="3">
    <source>
        <dbReference type="ARBA" id="ARBA00022884"/>
    </source>
</evidence>
<dbReference type="GO" id="GO:0019843">
    <property type="term" value="F:rRNA binding"/>
    <property type="evidence" value="ECO:0007669"/>
    <property type="project" value="UniProtKB-KW"/>
</dbReference>
<name>A0A383ECK0_9ZZZZ</name>
<evidence type="ECO:0000256" key="5">
    <source>
        <dbReference type="ARBA" id="ARBA00023274"/>
    </source>
</evidence>
<dbReference type="AlphaFoldDB" id="A0A383ECK0"/>
<dbReference type="GO" id="GO:0003735">
    <property type="term" value="F:structural constituent of ribosome"/>
    <property type="evidence" value="ECO:0007669"/>
    <property type="project" value="InterPro"/>
</dbReference>
<keyword evidence="5" id="KW-0687">Ribonucleoprotein</keyword>
<organism evidence="6">
    <name type="scientific">marine metagenome</name>
    <dbReference type="NCBI Taxonomy" id="408172"/>
    <lineage>
        <taxon>unclassified sequences</taxon>
        <taxon>metagenomes</taxon>
        <taxon>ecological metagenomes</taxon>
    </lineage>
</organism>
<proteinExistence type="inferred from homology"/>
<keyword evidence="2" id="KW-0699">rRNA-binding</keyword>
<protein>
    <recommendedName>
        <fullName evidence="7">50S ribosomal protein L22</fullName>
    </recommendedName>
</protein>
<dbReference type="CDD" id="cd00336">
    <property type="entry name" value="Ribosomal_L22"/>
    <property type="match status" value="1"/>
</dbReference>
<keyword evidence="3" id="KW-0694">RNA-binding</keyword>
<sequence length="161" mass="18113">MNVTSTARNVRMSPKKVREVTRQIQGMPIADAQAVLSAIPRKSARLVAKTLKTAIADAEHIRSEWSEGDVQNRVAEIKQDIENHIKEDGKLHRKYRHLPGKLARLESYLDSEHKLAEGKLTVREAIVGAATPLRRWRTRARGGGSPIIKRTSHIRITLSDE</sequence>
<evidence type="ECO:0000256" key="4">
    <source>
        <dbReference type="ARBA" id="ARBA00022980"/>
    </source>
</evidence>
<dbReference type="GO" id="GO:0006412">
    <property type="term" value="P:translation"/>
    <property type="evidence" value="ECO:0007669"/>
    <property type="project" value="InterPro"/>
</dbReference>
<dbReference type="Gene3D" id="3.90.470.10">
    <property type="entry name" value="Ribosomal protein L22/L17"/>
    <property type="match status" value="1"/>
</dbReference>
<dbReference type="InterPro" id="IPR001063">
    <property type="entry name" value="Ribosomal_uL22"/>
</dbReference>
<comment type="similarity">
    <text evidence="1">Belongs to the universal ribosomal protein uL22 family.</text>
</comment>
<dbReference type="GO" id="GO:0022625">
    <property type="term" value="C:cytosolic large ribosomal subunit"/>
    <property type="evidence" value="ECO:0007669"/>
    <property type="project" value="TreeGrafter"/>
</dbReference>
<gene>
    <name evidence="6" type="ORF">METZ01_LOCUS507295</name>
</gene>
<dbReference type="InterPro" id="IPR036394">
    <property type="entry name" value="Ribosomal_uL22_sf"/>
</dbReference>
<dbReference type="EMBL" id="UINC01224703">
    <property type="protein sequence ID" value="SVE54441.1"/>
    <property type="molecule type" value="Genomic_DNA"/>
</dbReference>
<dbReference type="InterPro" id="IPR005727">
    <property type="entry name" value="Ribosomal_uL22_bac/chlpt-type"/>
</dbReference>
<evidence type="ECO:0000256" key="1">
    <source>
        <dbReference type="ARBA" id="ARBA00009451"/>
    </source>
</evidence>
<keyword evidence="4" id="KW-0689">Ribosomal protein</keyword>
<dbReference type="HAMAP" id="MF_01331_B">
    <property type="entry name" value="Ribosomal_uL22_B"/>
    <property type="match status" value="1"/>
</dbReference>
<dbReference type="SUPFAM" id="SSF54843">
    <property type="entry name" value="Ribosomal protein L22"/>
    <property type="match status" value="2"/>
</dbReference>
<dbReference type="Pfam" id="PF00237">
    <property type="entry name" value="Ribosomal_L22"/>
    <property type="match status" value="2"/>
</dbReference>